<sequence>MKIFKSVQRPLLTINVVLTILWIYQGLVPKIIYHTIEEQRFWQYLGIDELPMLFLIKVSGYIEIIFGLLFLIFRHSKILHVFNILGLIALTIVVAVIYPLYFTASFNPFVMNLAMIGLSVVAIQLMSQNIKPPKFE</sequence>
<dbReference type="InterPro" id="IPR025695">
    <property type="entry name" value="DoxX-like"/>
</dbReference>
<keyword evidence="1" id="KW-0472">Membrane</keyword>
<proteinExistence type="predicted"/>
<keyword evidence="1" id="KW-1133">Transmembrane helix</keyword>
<evidence type="ECO:0000313" key="2">
    <source>
        <dbReference type="EMBL" id="RKG39763.1"/>
    </source>
</evidence>
<evidence type="ECO:0008006" key="4">
    <source>
        <dbReference type="Google" id="ProtNLM"/>
    </source>
</evidence>
<feature type="transmembrane region" description="Helical" evidence="1">
    <location>
        <begin position="80"/>
        <end position="102"/>
    </location>
</feature>
<dbReference type="AlphaFoldDB" id="A0A3A8FG95"/>
<evidence type="ECO:0000313" key="3">
    <source>
        <dbReference type="Proteomes" id="UP000280405"/>
    </source>
</evidence>
<dbReference type="RefSeq" id="WP_120383033.1">
    <property type="nucleotide sequence ID" value="NZ_RAXT01000004.1"/>
</dbReference>
<comment type="caution">
    <text evidence="2">The sequence shown here is derived from an EMBL/GenBank/DDBJ whole genome shotgun (WGS) entry which is preliminary data.</text>
</comment>
<keyword evidence="1" id="KW-0812">Transmembrane</keyword>
<dbReference type="Proteomes" id="UP000280405">
    <property type="component" value="Unassembled WGS sequence"/>
</dbReference>
<dbReference type="Pfam" id="PF13781">
    <property type="entry name" value="DoxX_3"/>
    <property type="match status" value="1"/>
</dbReference>
<feature type="transmembrane region" description="Helical" evidence="1">
    <location>
        <begin position="12"/>
        <end position="32"/>
    </location>
</feature>
<feature type="transmembrane region" description="Helical" evidence="1">
    <location>
        <begin position="108"/>
        <end position="126"/>
    </location>
</feature>
<keyword evidence="3" id="KW-1185">Reference proteome</keyword>
<dbReference type="OrthoDB" id="6199084at2"/>
<dbReference type="EMBL" id="RAXT01000004">
    <property type="protein sequence ID" value="RKG39763.1"/>
    <property type="molecule type" value="Genomic_DNA"/>
</dbReference>
<accession>A0A3A8FG95</accession>
<gene>
    <name evidence="2" type="ORF">D7V20_03925</name>
</gene>
<feature type="transmembrane region" description="Helical" evidence="1">
    <location>
        <begin position="52"/>
        <end position="73"/>
    </location>
</feature>
<evidence type="ECO:0000256" key="1">
    <source>
        <dbReference type="SAM" id="Phobius"/>
    </source>
</evidence>
<reference evidence="2 3" key="1">
    <citation type="submission" date="2018-09" db="EMBL/GenBank/DDBJ databases">
        <title>The draft genome of Acinetobacter spp. strains.</title>
        <authorList>
            <person name="Qin J."/>
            <person name="Feng Y."/>
            <person name="Zong Z."/>
        </authorList>
    </citation>
    <scope>NUCLEOTIDE SEQUENCE [LARGE SCALE GENOMIC DNA]</scope>
    <source>
        <strain evidence="2 3">WCHAc060115</strain>
    </source>
</reference>
<protein>
    <recommendedName>
        <fullName evidence="4">DoxX-like family protein</fullName>
    </recommendedName>
</protein>
<name>A0A3A8FG95_9GAMM</name>
<organism evidence="2 3">
    <name type="scientific">Acinetobacter rongchengensis</name>
    <dbReference type="NCBI Taxonomy" id="2419601"/>
    <lineage>
        <taxon>Bacteria</taxon>
        <taxon>Pseudomonadati</taxon>
        <taxon>Pseudomonadota</taxon>
        <taxon>Gammaproteobacteria</taxon>
        <taxon>Moraxellales</taxon>
        <taxon>Moraxellaceae</taxon>
        <taxon>Acinetobacter</taxon>
    </lineage>
</organism>